<dbReference type="InterPro" id="IPR029016">
    <property type="entry name" value="GAF-like_dom_sf"/>
</dbReference>
<organism evidence="2 3">
    <name type="scientific">Paenibacillus aurantiacus</name>
    <dbReference type="NCBI Taxonomy" id="1936118"/>
    <lineage>
        <taxon>Bacteria</taxon>
        <taxon>Bacillati</taxon>
        <taxon>Bacillota</taxon>
        <taxon>Bacilli</taxon>
        <taxon>Bacillales</taxon>
        <taxon>Paenibacillaceae</taxon>
        <taxon>Paenibacillus</taxon>
    </lineage>
</organism>
<gene>
    <name evidence="2" type="ORF">ACFFSY_13890</name>
</gene>
<evidence type="ECO:0000313" key="3">
    <source>
        <dbReference type="Proteomes" id="UP001589747"/>
    </source>
</evidence>
<name>A0ABV5KQ36_9BACL</name>
<dbReference type="SUPFAM" id="SSF55781">
    <property type="entry name" value="GAF domain-like"/>
    <property type="match status" value="1"/>
</dbReference>
<keyword evidence="3" id="KW-1185">Reference proteome</keyword>
<dbReference type="RefSeq" id="WP_377494843.1">
    <property type="nucleotide sequence ID" value="NZ_JBHMDO010000022.1"/>
</dbReference>
<dbReference type="EMBL" id="JBHMDO010000022">
    <property type="protein sequence ID" value="MFB9327015.1"/>
    <property type="molecule type" value="Genomic_DNA"/>
</dbReference>
<dbReference type="Gene3D" id="3.30.450.40">
    <property type="match status" value="1"/>
</dbReference>
<proteinExistence type="predicted"/>
<keyword evidence="1" id="KW-0472">Membrane</keyword>
<evidence type="ECO:0000313" key="2">
    <source>
        <dbReference type="EMBL" id="MFB9327015.1"/>
    </source>
</evidence>
<protein>
    <submittedName>
        <fullName evidence="2">GAF domain-containing protein</fullName>
    </submittedName>
</protein>
<sequence length="257" mass="28861">MGDFFKELLDKMPGWFFACAAIIFLIGLGGIILWFVLGARRFSAEMGKDTKLQVLQESLSAEKENNRQNIERVSQLNGALAAINPLLDSLNKLRVMDPSQEKMYSAVNLIKRAIDTLANDVKSKAGERHRCGLWIESDRNLRLQAASSGFPNNYAQYRVLHVDRSLAGKSFRLGQILNIPDVTTQDEWQKNEQSTSKYKSLICVPINNWGVLTIDGLNPMSDECQLIGEVYATILEGAFNEYMSLLPSLHDDEEDVS</sequence>
<keyword evidence="1" id="KW-0812">Transmembrane</keyword>
<keyword evidence="1" id="KW-1133">Transmembrane helix</keyword>
<accession>A0ABV5KQ36</accession>
<reference evidence="2 3" key="1">
    <citation type="submission" date="2024-09" db="EMBL/GenBank/DDBJ databases">
        <authorList>
            <person name="Sun Q."/>
            <person name="Mori K."/>
        </authorList>
    </citation>
    <scope>NUCLEOTIDE SEQUENCE [LARGE SCALE GENOMIC DNA]</scope>
    <source>
        <strain evidence="2 3">TISTR 2452</strain>
    </source>
</reference>
<comment type="caution">
    <text evidence="2">The sequence shown here is derived from an EMBL/GenBank/DDBJ whole genome shotgun (WGS) entry which is preliminary data.</text>
</comment>
<feature type="transmembrane region" description="Helical" evidence="1">
    <location>
        <begin position="15"/>
        <end position="37"/>
    </location>
</feature>
<evidence type="ECO:0000256" key="1">
    <source>
        <dbReference type="SAM" id="Phobius"/>
    </source>
</evidence>
<dbReference type="Proteomes" id="UP001589747">
    <property type="component" value="Unassembled WGS sequence"/>
</dbReference>